<proteinExistence type="predicted"/>
<gene>
    <name evidence="2" type="ORF">QCA50_003517</name>
</gene>
<feature type="compositionally biased region" description="Low complexity" evidence="1">
    <location>
        <begin position="66"/>
        <end position="77"/>
    </location>
</feature>
<feature type="region of interest" description="Disordered" evidence="1">
    <location>
        <begin position="62"/>
        <end position="85"/>
    </location>
</feature>
<protein>
    <submittedName>
        <fullName evidence="2">Uncharacterized protein</fullName>
    </submittedName>
</protein>
<evidence type="ECO:0000313" key="3">
    <source>
        <dbReference type="Proteomes" id="UP001385951"/>
    </source>
</evidence>
<dbReference type="Proteomes" id="UP001385951">
    <property type="component" value="Unassembled WGS sequence"/>
</dbReference>
<accession>A0AAW0GK25</accession>
<comment type="caution">
    <text evidence="2">The sequence shown here is derived from an EMBL/GenBank/DDBJ whole genome shotgun (WGS) entry which is preliminary data.</text>
</comment>
<dbReference type="EMBL" id="JASBNA010000003">
    <property type="protein sequence ID" value="KAK7693943.1"/>
    <property type="molecule type" value="Genomic_DNA"/>
</dbReference>
<reference evidence="2 3" key="1">
    <citation type="submission" date="2022-09" db="EMBL/GenBank/DDBJ databases">
        <authorList>
            <person name="Palmer J.M."/>
        </authorList>
    </citation>
    <scope>NUCLEOTIDE SEQUENCE [LARGE SCALE GENOMIC DNA]</scope>
    <source>
        <strain evidence="2 3">DSM 7382</strain>
    </source>
</reference>
<evidence type="ECO:0000256" key="1">
    <source>
        <dbReference type="SAM" id="MobiDB-lite"/>
    </source>
</evidence>
<sequence length="113" mass="12384">MAEGTLTPPRTMPDLELASVVSCVSILLRYFTPLVPVRVEIERISSTGPQLLKKTTNELFKCPGGSKSSSENPTSSSAGPAMGRKRIIADSVRARRFDRLIFNAFQSNAKRVM</sequence>
<keyword evidence="3" id="KW-1185">Reference proteome</keyword>
<organism evidence="2 3">
    <name type="scientific">Cerrena zonata</name>
    <dbReference type="NCBI Taxonomy" id="2478898"/>
    <lineage>
        <taxon>Eukaryota</taxon>
        <taxon>Fungi</taxon>
        <taxon>Dikarya</taxon>
        <taxon>Basidiomycota</taxon>
        <taxon>Agaricomycotina</taxon>
        <taxon>Agaricomycetes</taxon>
        <taxon>Polyporales</taxon>
        <taxon>Cerrenaceae</taxon>
        <taxon>Cerrena</taxon>
    </lineage>
</organism>
<dbReference type="AlphaFoldDB" id="A0AAW0GK25"/>
<name>A0AAW0GK25_9APHY</name>
<evidence type="ECO:0000313" key="2">
    <source>
        <dbReference type="EMBL" id="KAK7693943.1"/>
    </source>
</evidence>